<gene>
    <name evidence="1" type="ORF">SEV965_LOCUS6813</name>
</gene>
<evidence type="ECO:0000313" key="1">
    <source>
        <dbReference type="EMBL" id="CAF0924167.1"/>
    </source>
</evidence>
<accession>A0A814BAR0</accession>
<sequence length="85" mass="9710">MSHYCWTQKGFIIEEASEGEEEIVSFEKDDNGVALILYKKKGLDITVAQRVDAYSYYFTIVINNGEEARDLMPISDYFVDGKSLT</sequence>
<reference evidence="1" key="1">
    <citation type="submission" date="2021-02" db="EMBL/GenBank/DDBJ databases">
        <authorList>
            <person name="Nowell W R."/>
        </authorList>
    </citation>
    <scope>NUCLEOTIDE SEQUENCE</scope>
</reference>
<comment type="caution">
    <text evidence="1">The sequence shown here is derived from an EMBL/GenBank/DDBJ whole genome shotgun (WGS) entry which is preliminary data.</text>
</comment>
<proteinExistence type="predicted"/>
<protein>
    <submittedName>
        <fullName evidence="1">Uncharacterized protein</fullName>
    </submittedName>
</protein>
<dbReference type="AlphaFoldDB" id="A0A814BAR0"/>
<name>A0A814BAR0_9BILA</name>
<evidence type="ECO:0000313" key="2">
    <source>
        <dbReference type="Proteomes" id="UP000663889"/>
    </source>
</evidence>
<dbReference type="EMBL" id="CAJNOU010000228">
    <property type="protein sequence ID" value="CAF0924167.1"/>
    <property type="molecule type" value="Genomic_DNA"/>
</dbReference>
<dbReference type="Proteomes" id="UP000663889">
    <property type="component" value="Unassembled WGS sequence"/>
</dbReference>
<organism evidence="1 2">
    <name type="scientific">Rotaria sordida</name>
    <dbReference type="NCBI Taxonomy" id="392033"/>
    <lineage>
        <taxon>Eukaryota</taxon>
        <taxon>Metazoa</taxon>
        <taxon>Spiralia</taxon>
        <taxon>Gnathifera</taxon>
        <taxon>Rotifera</taxon>
        <taxon>Eurotatoria</taxon>
        <taxon>Bdelloidea</taxon>
        <taxon>Philodinida</taxon>
        <taxon>Philodinidae</taxon>
        <taxon>Rotaria</taxon>
    </lineage>
</organism>